<dbReference type="AlphaFoldDB" id="A0A0F8WEU7"/>
<name>A0A0F8WEU7_9ZZZZ</name>
<accession>A0A0F8WEU7</accession>
<gene>
    <name evidence="1" type="ORF">LCGC14_3078270</name>
</gene>
<reference evidence="1" key="1">
    <citation type="journal article" date="2015" name="Nature">
        <title>Complex archaea that bridge the gap between prokaryotes and eukaryotes.</title>
        <authorList>
            <person name="Spang A."/>
            <person name="Saw J.H."/>
            <person name="Jorgensen S.L."/>
            <person name="Zaremba-Niedzwiedzka K."/>
            <person name="Martijn J."/>
            <person name="Lind A.E."/>
            <person name="van Eijk R."/>
            <person name="Schleper C."/>
            <person name="Guy L."/>
            <person name="Ettema T.J."/>
        </authorList>
    </citation>
    <scope>NUCLEOTIDE SEQUENCE</scope>
</reference>
<sequence>MGRRFNLELEDWIDDPRTES</sequence>
<protein>
    <submittedName>
        <fullName evidence="1">Uncharacterized protein</fullName>
    </submittedName>
</protein>
<proteinExistence type="predicted"/>
<feature type="non-terminal residue" evidence="1">
    <location>
        <position position="20"/>
    </location>
</feature>
<comment type="caution">
    <text evidence="1">The sequence shown here is derived from an EMBL/GenBank/DDBJ whole genome shotgun (WGS) entry which is preliminary data.</text>
</comment>
<dbReference type="EMBL" id="LAZR01065671">
    <property type="protein sequence ID" value="KKK55073.1"/>
    <property type="molecule type" value="Genomic_DNA"/>
</dbReference>
<organism evidence="1">
    <name type="scientific">marine sediment metagenome</name>
    <dbReference type="NCBI Taxonomy" id="412755"/>
    <lineage>
        <taxon>unclassified sequences</taxon>
        <taxon>metagenomes</taxon>
        <taxon>ecological metagenomes</taxon>
    </lineage>
</organism>
<evidence type="ECO:0000313" key="1">
    <source>
        <dbReference type="EMBL" id="KKK55073.1"/>
    </source>
</evidence>